<dbReference type="GO" id="GO:0045492">
    <property type="term" value="P:xylan biosynthetic process"/>
    <property type="evidence" value="ECO:0007669"/>
    <property type="project" value="InterPro"/>
</dbReference>
<evidence type="ECO:0000256" key="1">
    <source>
        <dbReference type="ARBA" id="ARBA00004194"/>
    </source>
</evidence>
<comment type="subcellular location">
    <subcellularLocation>
        <location evidence="1">Golgi apparatus membrane</location>
        <topology evidence="1">Single-pass membrane protein</topology>
    </subcellularLocation>
</comment>
<dbReference type="RefSeq" id="XP_020106850.1">
    <property type="nucleotide sequence ID" value="XM_020251261.1"/>
</dbReference>
<dbReference type="Pfam" id="PF21729">
    <property type="entry name" value="IRX15_IRX15L_GXM"/>
    <property type="match status" value="1"/>
</dbReference>
<dbReference type="Proteomes" id="UP000515123">
    <property type="component" value="Linkage group 17"/>
</dbReference>
<keyword evidence="5" id="KW-1185">Reference proteome</keyword>
<keyword evidence="4" id="KW-0472">Membrane</keyword>
<gene>
    <name evidence="6" type="primary">LOC109723053</name>
</gene>
<evidence type="ECO:0000256" key="2">
    <source>
        <dbReference type="ARBA" id="ARBA00022692"/>
    </source>
</evidence>
<sequence length="300" mass="32602">MNIRKALHLLAMKAKLQNSFRARTKPILLGFSLLIILLLLVLRSNLSPTPLNQRAATQAAAGAASSASPCAKLPASVADAIVHYATSNVTPQQTLDEISVTARVLARKSPCNFLVFGLGHDSPMWSALNQGGRTVFLEEDAAWIATVREKHPALETYHVAYDTRVSDAEGLLELGQRPECTAVAAGGGTASTTTTCRLALKELPRVFDEVEWDVIMVDAPTGWIPEAPGRMGAIYTAGMAARMRRSPGETDVFVHDVDRPVEDKFSRTFLCDGYLKEQQGRLRHFAIPSHLNNPGTPFCP</sequence>
<organism evidence="5 6">
    <name type="scientific">Ananas comosus</name>
    <name type="common">Pineapple</name>
    <name type="synonym">Ananas ananas</name>
    <dbReference type="NCBI Taxonomy" id="4615"/>
    <lineage>
        <taxon>Eukaryota</taxon>
        <taxon>Viridiplantae</taxon>
        <taxon>Streptophyta</taxon>
        <taxon>Embryophyta</taxon>
        <taxon>Tracheophyta</taxon>
        <taxon>Spermatophyta</taxon>
        <taxon>Magnoliopsida</taxon>
        <taxon>Liliopsida</taxon>
        <taxon>Poales</taxon>
        <taxon>Bromeliaceae</taxon>
        <taxon>Bromelioideae</taxon>
        <taxon>Ananas</taxon>
    </lineage>
</organism>
<evidence type="ECO:0000313" key="6">
    <source>
        <dbReference type="RefSeq" id="XP_020106850.1"/>
    </source>
</evidence>
<evidence type="ECO:0000256" key="4">
    <source>
        <dbReference type="ARBA" id="ARBA00023136"/>
    </source>
</evidence>
<accession>A0A6P5GNB2</accession>
<protein>
    <submittedName>
        <fullName evidence="6">Glucuronoxylan 4-O-methyltransferase 1-like</fullName>
    </submittedName>
</protein>
<dbReference type="OrthoDB" id="1896682at2759"/>
<keyword evidence="3" id="KW-1133">Transmembrane helix</keyword>
<reference evidence="5" key="1">
    <citation type="journal article" date="2015" name="Nat. Genet.">
        <title>The pineapple genome and the evolution of CAM photosynthesis.</title>
        <authorList>
            <person name="Ming R."/>
            <person name="VanBuren R."/>
            <person name="Wai C.M."/>
            <person name="Tang H."/>
            <person name="Schatz M.C."/>
            <person name="Bowers J.E."/>
            <person name="Lyons E."/>
            <person name="Wang M.L."/>
            <person name="Chen J."/>
            <person name="Biggers E."/>
            <person name="Zhang J."/>
            <person name="Huang L."/>
            <person name="Zhang L."/>
            <person name="Miao W."/>
            <person name="Zhang J."/>
            <person name="Ye Z."/>
            <person name="Miao C."/>
            <person name="Lin Z."/>
            <person name="Wang H."/>
            <person name="Zhou H."/>
            <person name="Yim W.C."/>
            <person name="Priest H.D."/>
            <person name="Zheng C."/>
            <person name="Woodhouse M."/>
            <person name="Edger P.P."/>
            <person name="Guyot R."/>
            <person name="Guo H.B."/>
            <person name="Guo H."/>
            <person name="Zheng G."/>
            <person name="Singh R."/>
            <person name="Sharma A."/>
            <person name="Min X."/>
            <person name="Zheng Y."/>
            <person name="Lee H."/>
            <person name="Gurtowski J."/>
            <person name="Sedlazeck F.J."/>
            <person name="Harkess A."/>
            <person name="McKain M.R."/>
            <person name="Liao Z."/>
            <person name="Fang J."/>
            <person name="Liu J."/>
            <person name="Zhang X."/>
            <person name="Zhang Q."/>
            <person name="Hu W."/>
            <person name="Qin Y."/>
            <person name="Wang K."/>
            <person name="Chen L.Y."/>
            <person name="Shirley N."/>
            <person name="Lin Y.R."/>
            <person name="Liu L.Y."/>
            <person name="Hernandez A.G."/>
            <person name="Wright C.L."/>
            <person name="Bulone V."/>
            <person name="Tuskan G.A."/>
            <person name="Heath K."/>
            <person name="Zee F."/>
            <person name="Moore P.H."/>
            <person name="Sunkar R."/>
            <person name="Leebens-Mack J.H."/>
            <person name="Mockler T."/>
            <person name="Bennetzen J.L."/>
            <person name="Freeling M."/>
            <person name="Sankoff D."/>
            <person name="Paterson A.H."/>
            <person name="Zhu X."/>
            <person name="Yang X."/>
            <person name="Smith J.A."/>
            <person name="Cushman J.C."/>
            <person name="Paull R.E."/>
            <person name="Yu Q."/>
        </authorList>
    </citation>
    <scope>NUCLEOTIDE SEQUENCE [LARGE SCALE GENOMIC DNA]</scope>
    <source>
        <strain evidence="5">cv. F153</strain>
    </source>
</reference>
<reference evidence="6" key="2">
    <citation type="submission" date="2025-08" db="UniProtKB">
        <authorList>
            <consortium name="RefSeq"/>
        </authorList>
    </citation>
    <scope>IDENTIFICATION</scope>
    <source>
        <tissue evidence="6">Leaf</tissue>
    </source>
</reference>
<keyword evidence="2" id="KW-0812">Transmembrane</keyword>
<dbReference type="PANTHER" id="PTHR31444">
    <property type="entry name" value="OS11G0490100 PROTEIN"/>
    <property type="match status" value="1"/>
</dbReference>
<name>A0A6P5GNB2_ANACO</name>
<evidence type="ECO:0000256" key="3">
    <source>
        <dbReference type="ARBA" id="ARBA00022989"/>
    </source>
</evidence>
<dbReference type="GO" id="GO:0000139">
    <property type="term" value="C:Golgi membrane"/>
    <property type="evidence" value="ECO:0007669"/>
    <property type="project" value="UniProtKB-SubCell"/>
</dbReference>
<dbReference type="AlphaFoldDB" id="A0A6P5GNB2"/>
<dbReference type="NCBIfam" id="TIGR01627">
    <property type="entry name" value="A_thal_3515"/>
    <property type="match status" value="1"/>
</dbReference>
<proteinExistence type="predicted"/>
<dbReference type="InterPro" id="IPR006514">
    <property type="entry name" value="IRX15/GXM/AGM"/>
</dbReference>
<evidence type="ECO:0000313" key="5">
    <source>
        <dbReference type="Proteomes" id="UP000515123"/>
    </source>
</evidence>
<dbReference type="GeneID" id="109723053"/>